<accession>A0A9P6Y026</accession>
<name>A0A9P6Y026_RHIOR</name>
<dbReference type="AlphaFoldDB" id="A0A9P6Y026"/>
<proteinExistence type="predicted"/>
<feature type="compositionally biased region" description="Low complexity" evidence="1">
    <location>
        <begin position="272"/>
        <end position="283"/>
    </location>
</feature>
<reference evidence="2" key="1">
    <citation type="journal article" date="2020" name="Microb. Genom.">
        <title>Genetic diversity of clinical and environmental Mucorales isolates obtained from an investigation of mucormycosis cases among solid organ transplant recipients.</title>
        <authorList>
            <person name="Nguyen M.H."/>
            <person name="Kaul D."/>
            <person name="Muto C."/>
            <person name="Cheng S.J."/>
            <person name="Richter R.A."/>
            <person name="Bruno V.M."/>
            <person name="Liu G."/>
            <person name="Beyhan S."/>
            <person name="Sundermann A.J."/>
            <person name="Mounaud S."/>
            <person name="Pasculle A.W."/>
            <person name="Nierman W.C."/>
            <person name="Driscoll E."/>
            <person name="Cumbie R."/>
            <person name="Clancy C.J."/>
            <person name="Dupont C.L."/>
        </authorList>
    </citation>
    <scope>NUCLEOTIDE SEQUENCE</scope>
    <source>
        <strain evidence="2">GL16</strain>
    </source>
</reference>
<dbReference type="EMBL" id="JAANIT010002598">
    <property type="protein sequence ID" value="KAG1535977.1"/>
    <property type="molecule type" value="Genomic_DNA"/>
</dbReference>
<dbReference type="Proteomes" id="UP000717996">
    <property type="component" value="Unassembled WGS sequence"/>
</dbReference>
<gene>
    <name evidence="2" type="ORF">G6F51_011224</name>
</gene>
<organism evidence="2 3">
    <name type="scientific">Rhizopus oryzae</name>
    <name type="common">Mucormycosis agent</name>
    <name type="synonym">Rhizopus arrhizus var. delemar</name>
    <dbReference type="NCBI Taxonomy" id="64495"/>
    <lineage>
        <taxon>Eukaryota</taxon>
        <taxon>Fungi</taxon>
        <taxon>Fungi incertae sedis</taxon>
        <taxon>Mucoromycota</taxon>
        <taxon>Mucoromycotina</taxon>
        <taxon>Mucoromycetes</taxon>
        <taxon>Mucorales</taxon>
        <taxon>Mucorineae</taxon>
        <taxon>Rhizopodaceae</taxon>
        <taxon>Rhizopus</taxon>
    </lineage>
</organism>
<evidence type="ECO:0000313" key="3">
    <source>
        <dbReference type="Proteomes" id="UP000717996"/>
    </source>
</evidence>
<evidence type="ECO:0000313" key="2">
    <source>
        <dbReference type="EMBL" id="KAG1535977.1"/>
    </source>
</evidence>
<evidence type="ECO:0000256" key="1">
    <source>
        <dbReference type="SAM" id="MobiDB-lite"/>
    </source>
</evidence>
<feature type="compositionally biased region" description="Basic residues" evidence="1">
    <location>
        <begin position="295"/>
        <end position="306"/>
    </location>
</feature>
<comment type="caution">
    <text evidence="2">The sequence shown here is derived from an EMBL/GenBank/DDBJ whole genome shotgun (WGS) entry which is preliminary data.</text>
</comment>
<sequence length="306" mass="34783">MPYNVDQIVYEIRNYRRSVEALRSEFRSEFEAWKDEVRQQMAELKLIVERNALTSHPAEQAAIYQSQLPQLNLPAFEIVRRDVPRFPASLGDGRHSNAACIDAFLRETMDLVDKPEDSDETLDQKAFLTKRYHSQLNRFTQVVCTSLSNKLLADARIDKNKLSWKDIPAVYKKAAYTELEELALRANISLSRCINSWGAQALLAKSYNNYHNKKLKNRQSDAANNVVEPNTYVTEQIDNTHPEENLDLELLPDLDASNELEQGNSNEVSITTSATTVSSSAASPLPPSPSGRTRSTSRRQNKKRRI</sequence>
<protein>
    <submittedName>
        <fullName evidence="2">Uncharacterized protein</fullName>
    </submittedName>
</protein>
<feature type="region of interest" description="Disordered" evidence="1">
    <location>
        <begin position="272"/>
        <end position="306"/>
    </location>
</feature>